<proteinExistence type="predicted"/>
<protein>
    <recommendedName>
        <fullName evidence="3">ArnR1-like winged helix-turn-helix domain-containing protein</fullName>
    </recommendedName>
</protein>
<name>A0ABZ3H107_GEOAI</name>
<evidence type="ECO:0000313" key="1">
    <source>
        <dbReference type="EMBL" id="XAT63203.1"/>
    </source>
</evidence>
<evidence type="ECO:0008006" key="3">
    <source>
        <dbReference type="Google" id="ProtNLM"/>
    </source>
</evidence>
<keyword evidence="2" id="KW-1185">Reference proteome</keyword>
<dbReference type="EMBL" id="CP087714">
    <property type="protein sequence ID" value="XAT63203.1"/>
    <property type="molecule type" value="Genomic_DNA"/>
</dbReference>
<reference evidence="1 2" key="1">
    <citation type="submission" date="2021-11" db="EMBL/GenBank/DDBJ databases">
        <title>Whole genome of Geoglobus acetivorans.</title>
        <authorList>
            <person name="Liu D."/>
        </authorList>
    </citation>
    <scope>NUCLEOTIDE SEQUENCE [LARGE SCALE GENOMIC DNA]</scope>
    <source>
        <strain evidence="1 2">SBH6</strain>
    </source>
</reference>
<accession>A0ABZ3H107</accession>
<dbReference type="RefSeq" id="WP_193808521.1">
    <property type="nucleotide sequence ID" value="NZ_CP087714.1"/>
</dbReference>
<gene>
    <name evidence="1" type="ORF">LPQ35_08045</name>
</gene>
<dbReference type="GeneID" id="90449632"/>
<sequence length="60" mass="7037">MKSKIGEIAERMLEKEEIVIQSEEEKVIAELLEFLGLIEKRENGLYRVTEAGKKFLELER</sequence>
<organism evidence="1 2">
    <name type="scientific">Geoglobus acetivorans</name>
    <dbReference type="NCBI Taxonomy" id="565033"/>
    <lineage>
        <taxon>Archaea</taxon>
        <taxon>Methanobacteriati</taxon>
        <taxon>Methanobacteriota</taxon>
        <taxon>Archaeoglobi</taxon>
        <taxon>Archaeoglobales</taxon>
        <taxon>Archaeoglobaceae</taxon>
        <taxon>Geoglobus</taxon>
    </lineage>
</organism>
<evidence type="ECO:0000313" key="2">
    <source>
        <dbReference type="Proteomes" id="UP001492541"/>
    </source>
</evidence>
<dbReference type="Proteomes" id="UP001492541">
    <property type="component" value="Chromosome"/>
</dbReference>